<feature type="domain" description="Bifunctional inhibitor/plant lipid transfer protein/seed storage helical" evidence="6">
    <location>
        <begin position="39"/>
        <end position="123"/>
    </location>
</feature>
<comment type="similarity">
    <text evidence="1 4">Belongs to the plant LTP family.</text>
</comment>
<evidence type="ECO:0000256" key="3">
    <source>
        <dbReference type="ARBA" id="ARBA00023157"/>
    </source>
</evidence>
<dbReference type="Pfam" id="PF00234">
    <property type="entry name" value="Tryp_alpha_amyl"/>
    <property type="match status" value="1"/>
</dbReference>
<dbReference type="InterPro" id="IPR036312">
    <property type="entry name" value="Bifun_inhib/LTP/seed_sf"/>
</dbReference>
<dbReference type="SUPFAM" id="SSF47699">
    <property type="entry name" value="Bifunctional inhibitor/lipid-transfer protein/seed storage 2S albumin"/>
    <property type="match status" value="1"/>
</dbReference>
<organism evidence="7">
    <name type="scientific">Anthurium amnicola</name>
    <dbReference type="NCBI Taxonomy" id="1678845"/>
    <lineage>
        <taxon>Eukaryota</taxon>
        <taxon>Viridiplantae</taxon>
        <taxon>Streptophyta</taxon>
        <taxon>Embryophyta</taxon>
        <taxon>Tracheophyta</taxon>
        <taxon>Spermatophyta</taxon>
        <taxon>Magnoliopsida</taxon>
        <taxon>Liliopsida</taxon>
        <taxon>Araceae</taxon>
        <taxon>Pothoideae</taxon>
        <taxon>Potheae</taxon>
        <taxon>Anthurium</taxon>
    </lineage>
</organism>
<accession>A0A1D1XQY3</accession>
<keyword evidence="5" id="KW-0732">Signal</keyword>
<evidence type="ECO:0000256" key="4">
    <source>
        <dbReference type="RuleBase" id="RU000628"/>
    </source>
</evidence>
<dbReference type="SMART" id="SM00499">
    <property type="entry name" value="AAI"/>
    <property type="match status" value="1"/>
</dbReference>
<feature type="non-terminal residue" evidence="7">
    <location>
        <position position="1"/>
    </location>
</feature>
<reference evidence="7" key="1">
    <citation type="submission" date="2015-07" db="EMBL/GenBank/DDBJ databases">
        <title>Transcriptome Assembly of Anthurium amnicola.</title>
        <authorList>
            <person name="Suzuki J."/>
        </authorList>
    </citation>
    <scope>NUCLEOTIDE SEQUENCE</scope>
</reference>
<feature type="signal peptide" evidence="5">
    <location>
        <begin position="1"/>
        <end position="35"/>
    </location>
</feature>
<protein>
    <recommendedName>
        <fullName evidence="4">Non-specific lipid-transfer protein</fullName>
    </recommendedName>
</protein>
<dbReference type="GO" id="GO:0008289">
    <property type="term" value="F:lipid binding"/>
    <property type="evidence" value="ECO:0007669"/>
    <property type="project" value="UniProtKB-KW"/>
</dbReference>
<dbReference type="InterPro" id="IPR016140">
    <property type="entry name" value="Bifunc_inhib/LTP/seed_store"/>
</dbReference>
<dbReference type="PRINTS" id="PR00382">
    <property type="entry name" value="LIPIDTRNSFER"/>
</dbReference>
<feature type="chain" id="PRO_5008899638" description="Non-specific lipid-transfer protein" evidence="5">
    <location>
        <begin position="36"/>
        <end position="127"/>
    </location>
</feature>
<dbReference type="FunFam" id="1.10.110.10:FF:000002">
    <property type="entry name" value="Non-specific lipid-transfer protein"/>
    <property type="match status" value="1"/>
</dbReference>
<dbReference type="PROSITE" id="PS00597">
    <property type="entry name" value="PLANT_LTP"/>
    <property type="match status" value="1"/>
</dbReference>
<evidence type="ECO:0000259" key="6">
    <source>
        <dbReference type="SMART" id="SM00499"/>
    </source>
</evidence>
<dbReference type="EMBL" id="GDJX01023169">
    <property type="protein sequence ID" value="JAT44767.1"/>
    <property type="molecule type" value="Transcribed_RNA"/>
</dbReference>
<keyword evidence="2 4" id="KW-0813">Transport</keyword>
<keyword evidence="4" id="KW-0446">Lipid-binding</keyword>
<name>A0A1D1XQY3_9ARAE</name>
<evidence type="ECO:0000256" key="5">
    <source>
        <dbReference type="SAM" id="SignalP"/>
    </source>
</evidence>
<evidence type="ECO:0000313" key="7">
    <source>
        <dbReference type="EMBL" id="JAT44767.1"/>
    </source>
</evidence>
<dbReference type="Gene3D" id="1.10.110.10">
    <property type="entry name" value="Plant lipid-transfer and hydrophobic proteins"/>
    <property type="match status" value="1"/>
</dbReference>
<dbReference type="GO" id="GO:0006869">
    <property type="term" value="P:lipid transport"/>
    <property type="evidence" value="ECO:0007669"/>
    <property type="project" value="InterPro"/>
</dbReference>
<proteinExistence type="inferred from homology"/>
<dbReference type="CDD" id="cd01960">
    <property type="entry name" value="nsLTP1"/>
    <property type="match status" value="1"/>
</dbReference>
<comment type="function">
    <text evidence="4">Plant non-specific lipid-transfer proteins transfer phospholipids as well as galactolipids across membranes. May play a role in wax or cutin deposition in the cell walls of expanding epidermal cells and certain secretory tissues.</text>
</comment>
<keyword evidence="3" id="KW-1015">Disulfide bond</keyword>
<dbReference type="InterPro" id="IPR000528">
    <property type="entry name" value="Plant_nsLTP"/>
</dbReference>
<dbReference type="PANTHER" id="PTHR33076">
    <property type="entry name" value="NON-SPECIFIC LIPID-TRANSFER PROTEIN 2-RELATED"/>
    <property type="match status" value="1"/>
</dbReference>
<dbReference type="AlphaFoldDB" id="A0A1D1XQY3"/>
<evidence type="ECO:0000256" key="2">
    <source>
        <dbReference type="ARBA" id="ARBA00022448"/>
    </source>
</evidence>
<gene>
    <name evidence="7" type="primary">NLTP2</name>
    <name evidence="7" type="ORF">g.57388</name>
</gene>
<evidence type="ECO:0000256" key="1">
    <source>
        <dbReference type="ARBA" id="ARBA00009748"/>
    </source>
</evidence>
<sequence>RERERETMAMGSNGGRVLVAVALLCLVSAAPRAAAAITCGQVVGPLAPCLSYLRGQGPPTPACCAGVRKINEAAKTTPDRQAVCNCLKTFAGQIKGLNLGLAAGLPGKCGVNVPFPISTSTDCTKVR</sequence>